<reference evidence="2 3" key="1">
    <citation type="journal article" date="2021" name="Nat. Plants">
        <title>The Taxus genome provides insights into paclitaxel biosynthesis.</title>
        <authorList>
            <person name="Xiong X."/>
            <person name="Gou J."/>
            <person name="Liao Q."/>
            <person name="Li Y."/>
            <person name="Zhou Q."/>
            <person name="Bi G."/>
            <person name="Li C."/>
            <person name="Du R."/>
            <person name="Wang X."/>
            <person name="Sun T."/>
            <person name="Guo L."/>
            <person name="Liang H."/>
            <person name="Lu P."/>
            <person name="Wu Y."/>
            <person name="Zhang Z."/>
            <person name="Ro D.K."/>
            <person name="Shang Y."/>
            <person name="Huang S."/>
            <person name="Yan J."/>
        </authorList>
    </citation>
    <scope>NUCLEOTIDE SEQUENCE [LARGE SCALE GENOMIC DNA]</scope>
    <source>
        <strain evidence="2">Ta-2019</strain>
    </source>
</reference>
<evidence type="ECO:0000313" key="3">
    <source>
        <dbReference type="Proteomes" id="UP000824469"/>
    </source>
</evidence>
<feature type="compositionally biased region" description="Basic and acidic residues" evidence="1">
    <location>
        <begin position="141"/>
        <end position="155"/>
    </location>
</feature>
<comment type="caution">
    <text evidence="2">The sequence shown here is derived from an EMBL/GenBank/DDBJ whole genome shotgun (WGS) entry which is preliminary data.</text>
</comment>
<dbReference type="InterPro" id="IPR003903">
    <property type="entry name" value="UIM_dom"/>
</dbReference>
<feature type="region of interest" description="Disordered" evidence="1">
    <location>
        <begin position="328"/>
        <end position="397"/>
    </location>
</feature>
<feature type="compositionally biased region" description="Polar residues" evidence="1">
    <location>
        <begin position="344"/>
        <end position="359"/>
    </location>
</feature>
<proteinExistence type="predicted"/>
<dbReference type="OMA" id="KQMRGNN"/>
<feature type="region of interest" description="Disordered" evidence="1">
    <location>
        <begin position="456"/>
        <end position="475"/>
    </location>
</feature>
<dbReference type="PROSITE" id="PS50330">
    <property type="entry name" value="UIM"/>
    <property type="match status" value="1"/>
</dbReference>
<organism evidence="2 3">
    <name type="scientific">Taxus chinensis</name>
    <name type="common">Chinese yew</name>
    <name type="synonym">Taxus wallichiana var. chinensis</name>
    <dbReference type="NCBI Taxonomy" id="29808"/>
    <lineage>
        <taxon>Eukaryota</taxon>
        <taxon>Viridiplantae</taxon>
        <taxon>Streptophyta</taxon>
        <taxon>Embryophyta</taxon>
        <taxon>Tracheophyta</taxon>
        <taxon>Spermatophyta</taxon>
        <taxon>Pinopsida</taxon>
        <taxon>Pinidae</taxon>
        <taxon>Conifers II</taxon>
        <taxon>Cupressales</taxon>
        <taxon>Taxaceae</taxon>
        <taxon>Taxus</taxon>
    </lineage>
</organism>
<dbReference type="GO" id="GO:0005737">
    <property type="term" value="C:cytoplasm"/>
    <property type="evidence" value="ECO:0007669"/>
    <property type="project" value="TreeGrafter"/>
</dbReference>
<accession>A0AA38H153</accession>
<feature type="region of interest" description="Disordered" evidence="1">
    <location>
        <begin position="141"/>
        <end position="227"/>
    </location>
</feature>
<dbReference type="PANTHER" id="PTHR31315:SF1">
    <property type="entry name" value="PROTEIN SIP5"/>
    <property type="match status" value="1"/>
</dbReference>
<dbReference type="EMBL" id="JAHRHJ020000001">
    <property type="protein sequence ID" value="KAH9330555.1"/>
    <property type="molecule type" value="Genomic_DNA"/>
</dbReference>
<dbReference type="Proteomes" id="UP000824469">
    <property type="component" value="Unassembled WGS sequence"/>
</dbReference>
<name>A0AA38H153_TAXCH</name>
<feature type="compositionally biased region" description="Basic and acidic residues" evidence="1">
    <location>
        <begin position="360"/>
        <end position="371"/>
    </location>
</feature>
<dbReference type="AlphaFoldDB" id="A0AA38H153"/>
<feature type="compositionally biased region" description="Polar residues" evidence="1">
    <location>
        <begin position="186"/>
        <end position="222"/>
    </location>
</feature>
<dbReference type="PANTHER" id="PTHR31315">
    <property type="entry name" value="PROTEIN SIP5"/>
    <property type="match status" value="1"/>
</dbReference>
<evidence type="ECO:0000256" key="1">
    <source>
        <dbReference type="SAM" id="MobiDB-lite"/>
    </source>
</evidence>
<evidence type="ECO:0000313" key="2">
    <source>
        <dbReference type="EMBL" id="KAH9330555.1"/>
    </source>
</evidence>
<dbReference type="InterPro" id="IPR039301">
    <property type="entry name" value="Sip5/DA2"/>
</dbReference>
<protein>
    <recommendedName>
        <fullName evidence="4">RING-type domain-containing protein</fullName>
    </recommendedName>
</protein>
<gene>
    <name evidence="2" type="ORF">KI387_002663</name>
</gene>
<evidence type="ECO:0008006" key="4">
    <source>
        <dbReference type="Google" id="ProtNLM"/>
    </source>
</evidence>
<keyword evidence="3" id="KW-1185">Reference proteome</keyword>
<sequence>MGNKFTRRRHVVDDRYTRPQGLYQHRDVDQKKLRKLILDGKLAPCYPGGEDLTADLDECPICFLYYPTLNRSRCCMKGICTECFLQMKAPPHSARPTQCPFCKTSNYAVEYRGAKTQEEKGIEQAEEQKVIEAKIRMQQEELHAEKERSHRREEPIDGEQMMSSEEIERLDLTNPNATSDEDANSVCATHGSSSEPNEVHTQSSSGVTVVRSQDSQPLQGRQNRGDDGFDLDLEDIMIMEAIWLSLQEHGPHRIPGPILSALEYRLGEAPGLAEGRGSTISNTILSDSREVIPNSSVTGGLACAIAALAEKQLLNVDSFVARQRLDNHRIDGDPTGSGRIETLDASQENTSGQQDSSPSDIHERTCSHLDTDEQELQIFPEEPVNNTELEEERGPEAHAPENWIEVSPESGRALSQCLREGSRSSVSDWMLDHGSEVVEVGTSFSSSIPSASDLAWESSDVPQTADISADPPSLNAQPYVIPESYEEQMMLALAISLAEAQARS</sequence>